<feature type="binding site" evidence="9">
    <location>
        <position position="165"/>
    </location>
    <ligand>
        <name>Zn(2+)</name>
        <dbReference type="ChEBI" id="CHEBI:29105"/>
        <note>catalytic</note>
    </ligand>
</feature>
<evidence type="ECO:0000256" key="1">
    <source>
        <dbReference type="ARBA" id="ARBA00001362"/>
    </source>
</evidence>
<keyword evidence="5 9" id="KW-0862">Zinc</keyword>
<evidence type="ECO:0000256" key="9">
    <source>
        <dbReference type="HAMAP-Rule" id="MF_01924"/>
    </source>
</evidence>
<evidence type="ECO:0000313" key="12">
    <source>
        <dbReference type="Proteomes" id="UP000254495"/>
    </source>
</evidence>
<evidence type="ECO:0000256" key="6">
    <source>
        <dbReference type="ARBA" id="ARBA00022997"/>
    </source>
</evidence>
<dbReference type="NCBIfam" id="NF007557">
    <property type="entry name" value="PRK10178.1"/>
    <property type="match status" value="1"/>
</dbReference>
<feature type="binding site" evidence="9">
    <location>
        <position position="105"/>
    </location>
    <ligand>
        <name>Zn(2+)</name>
        <dbReference type="ChEBI" id="CHEBI:29105"/>
        <note>catalytic</note>
    </ligand>
</feature>
<dbReference type="PANTHER" id="PTHR43126:SF1">
    <property type="entry name" value="D-ALANYL-D-ALANINE DIPEPTIDASE"/>
    <property type="match status" value="1"/>
</dbReference>
<dbReference type="FunFam" id="3.30.1380.10:FF:000003">
    <property type="entry name" value="D-alanyl-D-alanine dipeptidase"/>
    <property type="match status" value="1"/>
</dbReference>
<sequence length="199" mass="22296">MSDTTELVDLAVIFPDLEIELKYACADNITGKAIYQQARCLLHKDAITALAKSISIAQLSGLQLVIYDAYRPQQAQAMLWQTCPDPQYVVDVTVGSNHSRGTAIDLTLRDEHGNILDMGAEFDEMHERSHAYHPSVPPAAQRNRLLLNAIMTGGGFVGIPSEWWHFELPQAASYPLLADQFTCFYIPWHTARQLIRKLS</sequence>
<dbReference type="GO" id="GO:0071555">
    <property type="term" value="P:cell wall organization"/>
    <property type="evidence" value="ECO:0007669"/>
    <property type="project" value="UniProtKB-KW"/>
</dbReference>
<feature type="site" description="Transition state stabilizer" evidence="9">
    <location>
        <position position="71"/>
    </location>
</feature>
<evidence type="ECO:0000256" key="10">
    <source>
        <dbReference type="PIRNR" id="PIRNR026671"/>
    </source>
</evidence>
<protein>
    <recommendedName>
        <fullName evidence="9 10">D-alanyl-D-alanine dipeptidase</fullName>
        <shortName evidence="9 10">D-Ala-D-Ala dipeptidase</shortName>
        <ecNumber evidence="9 10">3.4.13.22</ecNumber>
    </recommendedName>
</protein>
<dbReference type="Pfam" id="PF01427">
    <property type="entry name" value="Peptidase_M15"/>
    <property type="match status" value="1"/>
</dbReference>
<dbReference type="HAMAP" id="MF_01924">
    <property type="entry name" value="A_A_dipeptidase"/>
    <property type="match status" value="1"/>
</dbReference>
<evidence type="ECO:0000256" key="2">
    <source>
        <dbReference type="ARBA" id="ARBA00022670"/>
    </source>
</evidence>
<comment type="function">
    <text evidence="9 10">Catalyzes hydrolysis of the D-alanyl-D-alanine dipeptide.</text>
</comment>
<dbReference type="GO" id="GO:0008237">
    <property type="term" value="F:metallopeptidase activity"/>
    <property type="evidence" value="ECO:0007669"/>
    <property type="project" value="UniProtKB-KW"/>
</dbReference>
<keyword evidence="6 9" id="KW-0224">Dipeptidase</keyword>
<keyword evidence="3 9" id="KW-0479">Metal-binding</keyword>
<dbReference type="GO" id="GO:0160237">
    <property type="term" value="F:D-Ala-D-Ala dipeptidase activity"/>
    <property type="evidence" value="ECO:0007669"/>
    <property type="project" value="UniProtKB-EC"/>
</dbReference>
<dbReference type="EC" id="3.4.13.22" evidence="9 10"/>
<dbReference type="Gene3D" id="3.30.1380.10">
    <property type="match status" value="1"/>
</dbReference>
<organism evidence="11 12">
    <name type="scientific">Escherichia coli</name>
    <dbReference type="NCBI Taxonomy" id="562"/>
    <lineage>
        <taxon>Bacteria</taxon>
        <taxon>Pseudomonadati</taxon>
        <taxon>Pseudomonadota</taxon>
        <taxon>Gammaproteobacteria</taxon>
        <taxon>Enterobacterales</taxon>
        <taxon>Enterobacteriaceae</taxon>
        <taxon>Escherichia</taxon>
    </lineage>
</organism>
<dbReference type="GO" id="GO:0008270">
    <property type="term" value="F:zinc ion binding"/>
    <property type="evidence" value="ECO:0007669"/>
    <property type="project" value="UniProtKB-UniRule"/>
</dbReference>
<dbReference type="CDD" id="cd14840">
    <property type="entry name" value="D-Ala-D-Ala_dipeptidase_Aad"/>
    <property type="match status" value="1"/>
</dbReference>
<keyword evidence="4 9" id="KW-0378">Hydrolase</keyword>
<dbReference type="PIRSF" id="PIRSF026671">
    <property type="entry name" value="AA_dipeptidase"/>
    <property type="match status" value="1"/>
</dbReference>
<dbReference type="GO" id="GO:0006508">
    <property type="term" value="P:proteolysis"/>
    <property type="evidence" value="ECO:0007669"/>
    <property type="project" value="UniProtKB-KW"/>
</dbReference>
<evidence type="ECO:0000313" key="11">
    <source>
        <dbReference type="EMBL" id="STJ11444.1"/>
    </source>
</evidence>
<proteinExistence type="inferred from homology"/>
<name>A0A376VKM7_ECOLX</name>
<keyword evidence="7 9" id="KW-0482">Metalloprotease</keyword>
<evidence type="ECO:0000256" key="8">
    <source>
        <dbReference type="ARBA" id="ARBA00023316"/>
    </source>
</evidence>
<evidence type="ECO:0000256" key="4">
    <source>
        <dbReference type="ARBA" id="ARBA00022801"/>
    </source>
</evidence>
<gene>
    <name evidence="9 11" type="primary">ddpX</name>
    <name evidence="11" type="ORF">NCTC9077_03158</name>
</gene>
<keyword evidence="8 10" id="KW-0961">Cell wall biogenesis/degradation</keyword>
<keyword evidence="2 9" id="KW-0645">Protease</keyword>
<dbReference type="InterPro" id="IPR000755">
    <property type="entry name" value="A_A_dipeptidase"/>
</dbReference>
<dbReference type="Proteomes" id="UP000254495">
    <property type="component" value="Unassembled WGS sequence"/>
</dbReference>
<feature type="active site" description="Proton donor/acceptor" evidence="9">
    <location>
        <position position="162"/>
    </location>
</feature>
<comment type="catalytic activity">
    <reaction evidence="1 9 10">
        <text>D-alanyl-D-alanine + H2O = 2 D-alanine</text>
        <dbReference type="Rhea" id="RHEA:20661"/>
        <dbReference type="ChEBI" id="CHEBI:15377"/>
        <dbReference type="ChEBI" id="CHEBI:57416"/>
        <dbReference type="ChEBI" id="CHEBI:57822"/>
        <dbReference type="EC" id="3.4.13.22"/>
    </reaction>
</comment>
<comment type="similarity">
    <text evidence="9 10">Belongs to the peptidase M15D family.</text>
</comment>
<dbReference type="AlphaFoldDB" id="A0A376VKM7"/>
<reference evidence="11 12" key="1">
    <citation type="submission" date="2018-06" db="EMBL/GenBank/DDBJ databases">
        <authorList>
            <consortium name="Pathogen Informatics"/>
            <person name="Doyle S."/>
        </authorList>
    </citation>
    <scope>NUCLEOTIDE SEQUENCE [LARGE SCALE GENOMIC DNA]</scope>
    <source>
        <strain evidence="11 12">NCTC9077</strain>
    </source>
</reference>
<evidence type="ECO:0000256" key="7">
    <source>
        <dbReference type="ARBA" id="ARBA00023049"/>
    </source>
</evidence>
<comment type="cofactor">
    <cofactor evidence="9">
        <name>Zn(2+)</name>
        <dbReference type="ChEBI" id="CHEBI:29105"/>
    </cofactor>
    <text evidence="9">Binds 1 zinc ion per subunit.</text>
</comment>
<dbReference type="EMBL" id="UGCU01000001">
    <property type="protein sequence ID" value="STJ11444.1"/>
    <property type="molecule type" value="Genomic_DNA"/>
</dbReference>
<accession>A0A376VKM7</accession>
<dbReference type="InterPro" id="IPR009045">
    <property type="entry name" value="Zn_M74/Hedgehog-like"/>
</dbReference>
<feature type="binding site" evidence="9">
    <location>
        <position position="98"/>
    </location>
    <ligand>
        <name>Zn(2+)</name>
        <dbReference type="ChEBI" id="CHEBI:29105"/>
        <note>catalytic</note>
    </ligand>
</feature>
<dbReference type="SUPFAM" id="SSF55166">
    <property type="entry name" value="Hedgehog/DD-peptidase"/>
    <property type="match status" value="1"/>
</dbReference>
<dbReference type="PANTHER" id="PTHR43126">
    <property type="entry name" value="D-ALANYL-D-ALANINE DIPEPTIDASE"/>
    <property type="match status" value="1"/>
</dbReference>
<evidence type="ECO:0000256" key="5">
    <source>
        <dbReference type="ARBA" id="ARBA00022833"/>
    </source>
</evidence>
<evidence type="ECO:0000256" key="3">
    <source>
        <dbReference type="ARBA" id="ARBA00022723"/>
    </source>
</evidence>